<reference evidence="1" key="1">
    <citation type="submission" date="2021-03" db="EMBL/GenBank/DDBJ databases">
        <title>Whole genome shotgun sequence of Actinoplanes consettensis NBRC 14913.</title>
        <authorList>
            <person name="Komaki H."/>
            <person name="Tamura T."/>
        </authorList>
    </citation>
    <scope>NUCLEOTIDE SEQUENCE</scope>
    <source>
        <strain evidence="1">NBRC 14913</strain>
    </source>
</reference>
<evidence type="ECO:0000313" key="2">
    <source>
        <dbReference type="Proteomes" id="UP000680865"/>
    </source>
</evidence>
<comment type="caution">
    <text evidence="1">The sequence shown here is derived from an EMBL/GenBank/DDBJ whole genome shotgun (WGS) entry which is preliminary data.</text>
</comment>
<dbReference type="EMBL" id="BOQP01000022">
    <property type="protein sequence ID" value="GIM75272.1"/>
    <property type="molecule type" value="Genomic_DNA"/>
</dbReference>
<proteinExistence type="predicted"/>
<keyword evidence="2" id="KW-1185">Reference proteome</keyword>
<dbReference type="AlphaFoldDB" id="A0A919SPQ1"/>
<protein>
    <submittedName>
        <fullName evidence="1">Uncharacterized protein</fullName>
    </submittedName>
</protein>
<sequence>MSGVVERLLQALAAQVGVSEKWLRETVFIVRCVGADRSVDIQPVLTEDYVLETVPALNLKPV</sequence>
<organism evidence="1 2">
    <name type="scientific">Winogradskya consettensis</name>
    <dbReference type="NCBI Taxonomy" id="113560"/>
    <lineage>
        <taxon>Bacteria</taxon>
        <taxon>Bacillati</taxon>
        <taxon>Actinomycetota</taxon>
        <taxon>Actinomycetes</taxon>
        <taxon>Micromonosporales</taxon>
        <taxon>Micromonosporaceae</taxon>
        <taxon>Winogradskya</taxon>
    </lineage>
</organism>
<gene>
    <name evidence="1" type="ORF">Aco04nite_44550</name>
</gene>
<name>A0A919SPQ1_9ACTN</name>
<dbReference type="Proteomes" id="UP000680865">
    <property type="component" value="Unassembled WGS sequence"/>
</dbReference>
<accession>A0A919SPQ1</accession>
<evidence type="ECO:0000313" key="1">
    <source>
        <dbReference type="EMBL" id="GIM75272.1"/>
    </source>
</evidence>